<evidence type="ECO:0000259" key="5">
    <source>
        <dbReference type="Pfam" id="PF14331"/>
    </source>
</evidence>
<evidence type="ECO:0000259" key="4">
    <source>
        <dbReference type="Pfam" id="PF06761"/>
    </source>
</evidence>
<proteinExistence type="predicted"/>
<keyword evidence="7" id="KW-0614">Plasmid</keyword>
<geneLocation type="plasmid" evidence="7 8">
    <name>pRS</name>
</geneLocation>
<protein>
    <submittedName>
        <fullName evidence="7">Type VI secretion system membrane subunit TssM</fullName>
    </submittedName>
</protein>
<gene>
    <name evidence="7" type="primary">tssM</name>
    <name evidence="7" type="ORF">GO999_17870</name>
</gene>
<dbReference type="Proteomes" id="UP000680989">
    <property type="component" value="Plasmid pRS"/>
</dbReference>
<feature type="transmembrane region" description="Helical" evidence="2">
    <location>
        <begin position="12"/>
        <end position="31"/>
    </location>
</feature>
<feature type="region of interest" description="Disordered" evidence="1">
    <location>
        <begin position="1268"/>
        <end position="1315"/>
    </location>
</feature>
<dbReference type="Pfam" id="PF06761">
    <property type="entry name" value="IcmF-related"/>
    <property type="match status" value="1"/>
</dbReference>
<dbReference type="InterPro" id="IPR017731">
    <property type="entry name" value="TssM1-like"/>
</dbReference>
<dbReference type="PANTHER" id="PTHR36153">
    <property type="entry name" value="INNER MEMBRANE PROTEIN-RELATED"/>
    <property type="match status" value="1"/>
</dbReference>
<dbReference type="InterPro" id="IPR053156">
    <property type="entry name" value="T6SS_TssM-like"/>
</dbReference>
<dbReference type="Pfam" id="PF14331">
    <property type="entry name" value="IcmF-related_N"/>
    <property type="match status" value="1"/>
</dbReference>
<dbReference type="Pfam" id="PF06744">
    <property type="entry name" value="IcmF_C"/>
    <property type="match status" value="1"/>
</dbReference>
<keyword evidence="8" id="KW-1185">Reference proteome</keyword>
<feature type="domain" description="IcmF-related" evidence="4">
    <location>
        <begin position="488"/>
        <end position="866"/>
    </location>
</feature>
<keyword evidence="2" id="KW-0472">Membrane</keyword>
<evidence type="ECO:0000259" key="3">
    <source>
        <dbReference type="Pfam" id="PF06744"/>
    </source>
</evidence>
<evidence type="ECO:0000256" key="1">
    <source>
        <dbReference type="SAM" id="MobiDB-lite"/>
    </source>
</evidence>
<feature type="transmembrane region" description="Helical" evidence="2">
    <location>
        <begin position="37"/>
        <end position="57"/>
    </location>
</feature>
<evidence type="ECO:0000313" key="7">
    <source>
        <dbReference type="EMBL" id="QUP60449.1"/>
    </source>
</evidence>
<accession>A0ABX8A0B6</accession>
<dbReference type="SUPFAM" id="SSF52540">
    <property type="entry name" value="P-loop containing nucleoside triphosphate hydrolases"/>
    <property type="match status" value="1"/>
</dbReference>
<dbReference type="PANTHER" id="PTHR36153:SF1">
    <property type="entry name" value="TYPE VI SECRETION SYSTEM COMPONENT TSSM1"/>
    <property type="match status" value="1"/>
</dbReference>
<dbReference type="InterPro" id="IPR048677">
    <property type="entry name" value="TssM1_hel"/>
</dbReference>
<organism evidence="7 8">
    <name type="scientific">Ralstonia nicotianae</name>
    <dbReference type="NCBI Taxonomy" id="3037696"/>
    <lineage>
        <taxon>Bacteria</taxon>
        <taxon>Pseudomonadati</taxon>
        <taxon>Pseudomonadota</taxon>
        <taxon>Betaproteobacteria</taxon>
        <taxon>Burkholderiales</taxon>
        <taxon>Burkholderiaceae</taxon>
        <taxon>Ralstonia</taxon>
        <taxon>Ralstonia solanacearum species complex</taxon>
    </lineage>
</organism>
<feature type="compositionally biased region" description="Polar residues" evidence="1">
    <location>
        <begin position="1305"/>
        <end position="1315"/>
    </location>
</feature>
<feature type="domain" description="Type VI secretion system component TssM1 N-terminal" evidence="5">
    <location>
        <begin position="184"/>
        <end position="439"/>
    </location>
</feature>
<evidence type="ECO:0000256" key="2">
    <source>
        <dbReference type="SAM" id="Phobius"/>
    </source>
</evidence>
<keyword evidence="2" id="KW-1133">Transmembrane helix</keyword>
<dbReference type="Pfam" id="PF21070">
    <property type="entry name" value="IcmF_helical"/>
    <property type="match status" value="1"/>
</dbReference>
<evidence type="ECO:0000313" key="8">
    <source>
        <dbReference type="Proteomes" id="UP000680989"/>
    </source>
</evidence>
<evidence type="ECO:0000259" key="6">
    <source>
        <dbReference type="Pfam" id="PF21070"/>
    </source>
</evidence>
<feature type="transmembrane region" description="Helical" evidence="2">
    <location>
        <begin position="434"/>
        <end position="455"/>
    </location>
</feature>
<dbReference type="InterPro" id="IPR025743">
    <property type="entry name" value="TssM1_N"/>
</dbReference>
<feature type="compositionally biased region" description="Low complexity" evidence="1">
    <location>
        <begin position="1286"/>
        <end position="1304"/>
    </location>
</feature>
<reference evidence="8" key="1">
    <citation type="submission" date="2019-12" db="EMBL/GenBank/DDBJ databases">
        <title>Whole-genome sequence of tobacco pathogen Ralstonia pseudosolanacearum strain RS, originating from Yunnan province of China.</title>
        <authorList>
            <person name="Lu C.-H."/>
        </authorList>
    </citation>
    <scope>NUCLEOTIDE SEQUENCE [LARGE SCALE GENOMIC DNA]</scope>
    <source>
        <strain evidence="8">RS</strain>
        <plasmid evidence="8">pRS</plasmid>
    </source>
</reference>
<dbReference type="InterPro" id="IPR009612">
    <property type="entry name" value="IcmF-rel"/>
</dbReference>
<sequence>MRRFLNFLTHSRTLSVLGVLALTIILLLIALTFEIGLVWAGIALGVLLALWLATALWKRWRARRASARLEGVLEQAADKSAAPDKREEVEALRVRLAEAVKTIKRSKLGQLSGDAALYELPWYIVIGNPAAGKSTAVLNSGLQFPFADKGGAVIQGIGGTRNCDWFFTTEGILLDTAGRYSVHEEDRREWLGFLDLLKRYRPKAPINGIVVTVSVSELTQNRPEFAINLAKNLRQRVQELTERLEVFAPVYVMFTKADLITGFTEFFGDSEKQERDRVWGATLPFEPDAKPDVAALFDQRFDELCDGLKEISVAQISLHQKNKLSPGLLSFPLEFASIKPALRAFLVTLFDENPFQYKPVFRGFYFTSALQEGATNSASAERIARRFGLSTDGAARSREVFSKNGFFLRDLFSKVIFSDRQTVRQFASPAKTRLRIATFFGLVLALGLLLGGWTWSYMGNRTLTANVQADLDKIVKLQQNRVDLQARLEALDILQDRIEQLERFRGEHPLALSLGLYQGDALQHKLLDEYYNGLRQVMLKPVGGALETFLAEVNTHPEQLAPMVRPPETGAVIATSVTSATATIAASGAAAGAPASASASPTATATAAAPAGKRFTDASPSNVEDGYNALKTYLMLSDKRHVEVAHLTDQITRFWRGWLEDNRGNMPREQMIRSAERNLSFFLARVNDDNWPLLEGNLSLIDQTRENLRRVVRGMPARERAYAEIKARASTRYAPMTVARIVGETGGNVIAGSYAVPGTFTKEAWQGYVQPAIREAASKELQTKDWVLNVAARDDLTLEGSPEQIQKTLVTMYKTEYAREWQRFMQGVAVQDFTSFEQAVAGMNLLGDPTNSPIRKVLDTAYDQTSWDNPSMLNAGLKQAKSGVLGWFKQLFARQTPSQINVNVDVGGNAETGSIPMGPVGKEFAGLARVAVMHDDKSLLRGYMDALSKVRTRFNLIKNQGDPGPGARQLMQQTLDGNGSELADTLKYVDEQMLTGMTDSERQTLRPLLVRPLLQSYAVVIRPASVEINKVWNAQVYQPFSQTLAEKYPFAANAKIEASAAEIGQIFGPEGAIAKFANTTIGPLSVRRGDMLAARTWGDLGLAFVPEFTAGFTRWIAPLTGGAAGGAGGAAAAAPQTVFQILPVPSQGTTEYTIEIDGQQLRYRNTPPQWANFVWPNPQGTPGARVTATTFDGRTVELLNEPGRFGLERLIATANRKRRPDGAFDLTWARGDISVSVSLRIISSPQTAGTSGSDSPQGQGLRGLRLPTSIADATASQNTATPPAPAGSRPASAAAATTQATARTLVTQEQGGTAQ</sequence>
<feature type="domain" description="Type VI secretion system IcmF C-terminal" evidence="3">
    <location>
        <begin position="1139"/>
        <end position="1241"/>
    </location>
</feature>
<dbReference type="NCBIfam" id="TIGR03348">
    <property type="entry name" value="VI_IcmF"/>
    <property type="match status" value="1"/>
</dbReference>
<dbReference type="InterPro" id="IPR027417">
    <property type="entry name" value="P-loop_NTPase"/>
</dbReference>
<keyword evidence="2" id="KW-0812">Transmembrane</keyword>
<dbReference type="InterPro" id="IPR010623">
    <property type="entry name" value="IcmF_C"/>
</dbReference>
<dbReference type="RefSeq" id="WP_211907062.1">
    <property type="nucleotide sequence ID" value="NZ_CP046675.1"/>
</dbReference>
<feature type="domain" description="Type VI secretion system component TssM1 helical" evidence="6">
    <location>
        <begin position="1023"/>
        <end position="1110"/>
    </location>
</feature>
<name>A0ABX8A0B6_9RALS</name>
<dbReference type="EMBL" id="CP046675">
    <property type="protein sequence ID" value="QUP60449.1"/>
    <property type="molecule type" value="Genomic_DNA"/>
</dbReference>